<proteinExistence type="predicted"/>
<dbReference type="InterPro" id="IPR011010">
    <property type="entry name" value="DNA_brk_join_enz"/>
</dbReference>
<keyword evidence="2" id="KW-0233">DNA recombination</keyword>
<sequence length="477" mass="55526">MDKLDFIQLVTRMDEKQYQILLSQLDLSKVLSPKTDANLTSSKDTDWIHVNEYISVYRQKSRTKFWSARIKIDVDGKVKEKRFTTKKEHLEDAKVFATEQRLKLMGKVESGYSLDLNSDLTFRAVANKTIAEMQAVIDNPTLKNTTYKDYISLLQNHIIEFFGDTNIKNVDYPMLMEYFEQTTVRSKSRIVMQKTCIRKVFAYAVKKRLVSALLVPDMPTDIVIKDPDYNVQPFSEHDLKVLRDNYPSFIEASRTRQTRHYREAFQHYFSFLLSTGVRPGEEPKGIAFKDISKHLDKESGNHYYVIRLHKGKTQTSKNKYRDIAIDATAVQAIEHVSKTLMGLKTAERLDYLIKNYPDRFVFKSYVYDTYPAYERIFSRQQYLDYVSDKLHHDKYVTYSARHTYINNQLAANITHNDIAEHCGNSIQVIEAHYQKAKLLNKAPQHIAGNIVEYSTPTGLREGLEKLGFLQANPNYKL</sequence>
<keyword evidence="4" id="KW-1185">Reference proteome</keyword>
<reference evidence="3 4" key="1">
    <citation type="submission" date="2018-11" db="EMBL/GenBank/DDBJ databases">
        <title>The draft genome sequence of Amphritea opalescens ANRC-JH13T.</title>
        <authorList>
            <person name="Fang Z."/>
            <person name="Zhang Y."/>
            <person name="Han X."/>
        </authorList>
    </citation>
    <scope>NUCLEOTIDE SEQUENCE [LARGE SCALE GENOMIC DNA]</scope>
    <source>
        <strain evidence="3 4">ANRC-JH13</strain>
    </source>
</reference>
<dbReference type="RefSeq" id="WP_126157805.1">
    <property type="nucleotide sequence ID" value="NZ_RQXW01000004.1"/>
</dbReference>
<dbReference type="GO" id="GO:0015074">
    <property type="term" value="P:DNA integration"/>
    <property type="evidence" value="ECO:0007669"/>
    <property type="project" value="InterPro"/>
</dbReference>
<dbReference type="AlphaFoldDB" id="A0A430KT63"/>
<protein>
    <recommendedName>
        <fullName evidence="5">Core-binding (CB) domain-containing protein</fullName>
    </recommendedName>
</protein>
<gene>
    <name evidence="3" type="ORF">EH243_06380</name>
</gene>
<dbReference type="Proteomes" id="UP000283087">
    <property type="component" value="Unassembled WGS sequence"/>
</dbReference>
<accession>A0A430KT63</accession>
<organism evidence="3 4">
    <name type="scientific">Amphritea opalescens</name>
    <dbReference type="NCBI Taxonomy" id="2490544"/>
    <lineage>
        <taxon>Bacteria</taxon>
        <taxon>Pseudomonadati</taxon>
        <taxon>Pseudomonadota</taxon>
        <taxon>Gammaproteobacteria</taxon>
        <taxon>Oceanospirillales</taxon>
        <taxon>Oceanospirillaceae</taxon>
        <taxon>Amphritea</taxon>
    </lineage>
</organism>
<dbReference type="Gene3D" id="1.10.150.130">
    <property type="match status" value="1"/>
</dbReference>
<evidence type="ECO:0008006" key="5">
    <source>
        <dbReference type="Google" id="ProtNLM"/>
    </source>
</evidence>
<dbReference type="InterPro" id="IPR013762">
    <property type="entry name" value="Integrase-like_cat_sf"/>
</dbReference>
<keyword evidence="1" id="KW-0238">DNA-binding</keyword>
<dbReference type="EMBL" id="RQXW01000004">
    <property type="protein sequence ID" value="RTE66702.1"/>
    <property type="molecule type" value="Genomic_DNA"/>
</dbReference>
<dbReference type="InterPro" id="IPR010998">
    <property type="entry name" value="Integrase_recombinase_N"/>
</dbReference>
<evidence type="ECO:0000256" key="1">
    <source>
        <dbReference type="ARBA" id="ARBA00023125"/>
    </source>
</evidence>
<dbReference type="Gene3D" id="1.10.443.10">
    <property type="entry name" value="Intergrase catalytic core"/>
    <property type="match status" value="1"/>
</dbReference>
<comment type="caution">
    <text evidence="3">The sequence shown here is derived from an EMBL/GenBank/DDBJ whole genome shotgun (WGS) entry which is preliminary data.</text>
</comment>
<dbReference type="GO" id="GO:0006310">
    <property type="term" value="P:DNA recombination"/>
    <property type="evidence" value="ECO:0007669"/>
    <property type="project" value="UniProtKB-KW"/>
</dbReference>
<evidence type="ECO:0000313" key="3">
    <source>
        <dbReference type="EMBL" id="RTE66702.1"/>
    </source>
</evidence>
<name>A0A430KT63_9GAMM</name>
<dbReference type="SUPFAM" id="SSF56349">
    <property type="entry name" value="DNA breaking-rejoining enzymes"/>
    <property type="match status" value="1"/>
</dbReference>
<evidence type="ECO:0000256" key="2">
    <source>
        <dbReference type="ARBA" id="ARBA00023172"/>
    </source>
</evidence>
<evidence type="ECO:0000313" key="4">
    <source>
        <dbReference type="Proteomes" id="UP000283087"/>
    </source>
</evidence>
<dbReference type="OrthoDB" id="102994at2"/>
<dbReference type="GO" id="GO:0003677">
    <property type="term" value="F:DNA binding"/>
    <property type="evidence" value="ECO:0007669"/>
    <property type="project" value="UniProtKB-KW"/>
</dbReference>